<evidence type="ECO:0000256" key="1">
    <source>
        <dbReference type="SAM" id="Coils"/>
    </source>
</evidence>
<accession>A0A1R4A712</accession>
<feature type="coiled-coil region" evidence="1">
    <location>
        <begin position="17"/>
        <end position="44"/>
    </location>
</feature>
<evidence type="ECO:0000313" key="3">
    <source>
        <dbReference type="Proteomes" id="UP000187822"/>
    </source>
</evidence>
<reference evidence="3" key="1">
    <citation type="submission" date="2016-06" db="EMBL/GenBank/DDBJ databases">
        <authorList>
            <person name="Toshchakov V.S."/>
        </authorList>
    </citation>
    <scope>NUCLEOTIDE SEQUENCE [LARGE SCALE GENOMIC DNA]</scope>
    <source>
        <strain>PM4 (JCM 30641</strain>
        <strain evidence="3">\VKM B-2940)</strain>
    </source>
</reference>
<dbReference type="AlphaFoldDB" id="A0A1R4A712"/>
<dbReference type="EMBL" id="LT719092">
    <property type="protein sequence ID" value="SJK84750.1"/>
    <property type="molecule type" value="Genomic_DNA"/>
</dbReference>
<proteinExistence type="predicted"/>
<dbReference type="Proteomes" id="UP000187822">
    <property type="component" value="Chromosome I"/>
</dbReference>
<dbReference type="STRING" id="1673428.CPM_0908"/>
<gene>
    <name evidence="2" type="ORF">CPM_0908</name>
</gene>
<sequence length="120" mass="14112">MSIRSVRNRSNTGVRLLLNTGERMERTRNRISEMEQTLRELSGSIMGIASLDPKDFNIKAFNNVLMGEKEGMGIYYPMFRDGSCAEAEYFKFRTYPKYVIIEKATSYEYEKARLEKFLRR</sequence>
<evidence type="ECO:0000313" key="2">
    <source>
        <dbReference type="EMBL" id="SJK84750.1"/>
    </source>
</evidence>
<protein>
    <submittedName>
        <fullName evidence="2">Uncharacterized protein</fullName>
    </submittedName>
</protein>
<keyword evidence="1" id="KW-0175">Coiled coil</keyword>
<dbReference type="KEGG" id="cdiv:CPM_0908"/>
<keyword evidence="3" id="KW-1185">Reference proteome</keyword>
<name>A0A1R4A712_9ARCH</name>
<organism evidence="2 3">
    <name type="scientific">Cuniculiplasma divulgatum</name>
    <dbReference type="NCBI Taxonomy" id="1673428"/>
    <lineage>
        <taxon>Archaea</taxon>
        <taxon>Methanobacteriati</taxon>
        <taxon>Thermoplasmatota</taxon>
        <taxon>Thermoplasmata</taxon>
        <taxon>Thermoplasmatales</taxon>
        <taxon>Cuniculiplasmataceae</taxon>
        <taxon>Cuniculiplasma</taxon>
    </lineage>
</organism>